<gene>
    <name evidence="4" type="primary">msrA</name>
    <name evidence="7" type="ORF">GCM10007853_23500</name>
</gene>
<dbReference type="NCBIfam" id="TIGR00401">
    <property type="entry name" value="msrA"/>
    <property type="match status" value="1"/>
</dbReference>
<feature type="chain" id="PRO_5047245182" description="Peptide methionine sulfoxide reductase MsrA" evidence="5">
    <location>
        <begin position="21"/>
        <end position="238"/>
    </location>
</feature>
<comment type="caution">
    <text evidence="7">The sequence shown here is derived from an EMBL/GenBank/DDBJ whole genome shotgun (WGS) entry which is preliminary data.</text>
</comment>
<reference evidence="7" key="1">
    <citation type="journal article" date="2014" name="Int. J. Syst. Evol. Microbiol.">
        <title>Complete genome of a new Firmicutes species belonging to the dominant human colonic microbiota ('Ruminococcus bicirculans') reveals two chromosomes and a selective capacity to utilize plant glucans.</title>
        <authorList>
            <consortium name="NISC Comparative Sequencing Program"/>
            <person name="Wegmann U."/>
            <person name="Louis P."/>
            <person name="Goesmann A."/>
            <person name="Henrissat B."/>
            <person name="Duncan S.H."/>
            <person name="Flint H.J."/>
        </authorList>
    </citation>
    <scope>NUCLEOTIDE SEQUENCE</scope>
    <source>
        <strain evidence="7">NBRC 108219</strain>
    </source>
</reference>
<evidence type="ECO:0000259" key="6">
    <source>
        <dbReference type="Pfam" id="PF01625"/>
    </source>
</evidence>
<protein>
    <recommendedName>
        <fullName evidence="4">Peptide methionine sulfoxide reductase MsrA</fullName>
        <shortName evidence="4">Protein-methionine-S-oxide reductase</shortName>
        <ecNumber evidence="4">1.8.4.11</ecNumber>
    </recommendedName>
    <alternativeName>
        <fullName evidence="4">Peptide-methionine (S)-S-oxide reductase</fullName>
        <shortName evidence="4">Peptide Met(O) reductase</shortName>
    </alternativeName>
</protein>
<dbReference type="PROSITE" id="PS51257">
    <property type="entry name" value="PROKAR_LIPOPROTEIN"/>
    <property type="match status" value="1"/>
</dbReference>
<dbReference type="PANTHER" id="PTHR43774">
    <property type="entry name" value="PEPTIDE METHIONINE SULFOXIDE REDUCTASE"/>
    <property type="match status" value="1"/>
</dbReference>
<dbReference type="InterPro" id="IPR002569">
    <property type="entry name" value="Met_Sox_Rdtase_MsrA_dom"/>
</dbReference>
<dbReference type="RefSeq" id="WP_284390918.1">
    <property type="nucleotide sequence ID" value="NZ_BSNK01000002.1"/>
</dbReference>
<dbReference type="Pfam" id="PF01625">
    <property type="entry name" value="PMSR"/>
    <property type="match status" value="1"/>
</dbReference>
<evidence type="ECO:0000256" key="3">
    <source>
        <dbReference type="ARBA" id="ARBA00048782"/>
    </source>
</evidence>
<keyword evidence="5" id="KW-0732">Signal</keyword>
<proteinExistence type="inferred from homology"/>
<feature type="signal peptide" evidence="5">
    <location>
        <begin position="1"/>
        <end position="20"/>
    </location>
</feature>
<evidence type="ECO:0000313" key="7">
    <source>
        <dbReference type="EMBL" id="GLQ24476.1"/>
    </source>
</evidence>
<keyword evidence="8" id="KW-1185">Reference proteome</keyword>
<dbReference type="InterPro" id="IPR036509">
    <property type="entry name" value="Met_Sox_Rdtase_MsrA_sf"/>
</dbReference>
<keyword evidence="1 4" id="KW-0560">Oxidoreductase</keyword>
<comment type="function">
    <text evidence="4">Has an important function as a repair enzyme for proteins that have been inactivated by oxidation. Catalyzes the reversible oxidation-reduction of methionine sulfoxide in proteins to methionine.</text>
</comment>
<comment type="similarity">
    <text evidence="4">Belongs to the MsrA Met sulfoxide reductase family.</text>
</comment>
<dbReference type="HAMAP" id="MF_01401">
    <property type="entry name" value="MsrA"/>
    <property type="match status" value="1"/>
</dbReference>
<dbReference type="SUPFAM" id="SSF55068">
    <property type="entry name" value="Peptide methionine sulfoxide reductase"/>
    <property type="match status" value="1"/>
</dbReference>
<sequence>MKHSFLLASIAALTLLSACADAPSRVQSDSEQSEPQAEPKTMVAAAVSGPQAPYVSDAPDGLETAIFAGGCFWCVEKDFEGVPGVIEVLSGYTGGELDNPTYKQVSYKETGHYEAAEVLFDPEQVSYRELVDFYWTTVDPTDASGQFCDKGTSYRTAVFATAEQLPDATASLAAVQANKPFSKTIVTPLVPAVTFYDAEDYHQDYYKKNPIRYRTYRAACRRDATLKKLWGDAAHGGK</sequence>
<evidence type="ECO:0000256" key="2">
    <source>
        <dbReference type="ARBA" id="ARBA00047806"/>
    </source>
</evidence>
<evidence type="ECO:0000256" key="1">
    <source>
        <dbReference type="ARBA" id="ARBA00023002"/>
    </source>
</evidence>
<reference evidence="7" key="2">
    <citation type="submission" date="2023-01" db="EMBL/GenBank/DDBJ databases">
        <title>Draft genome sequence of Algimonas ampicilliniresistens strain NBRC 108219.</title>
        <authorList>
            <person name="Sun Q."/>
            <person name="Mori K."/>
        </authorList>
    </citation>
    <scope>NUCLEOTIDE SEQUENCE</scope>
    <source>
        <strain evidence="7">NBRC 108219</strain>
    </source>
</reference>
<dbReference type="Proteomes" id="UP001161391">
    <property type="component" value="Unassembled WGS sequence"/>
</dbReference>
<feature type="domain" description="Peptide methionine sulphoxide reductase MsrA" evidence="6">
    <location>
        <begin position="64"/>
        <end position="214"/>
    </location>
</feature>
<comment type="catalytic activity">
    <reaction evidence="2 4">
        <text>L-methionyl-[protein] + [thioredoxin]-disulfide + H2O = L-methionyl-(S)-S-oxide-[protein] + [thioredoxin]-dithiol</text>
        <dbReference type="Rhea" id="RHEA:14217"/>
        <dbReference type="Rhea" id="RHEA-COMP:10698"/>
        <dbReference type="Rhea" id="RHEA-COMP:10700"/>
        <dbReference type="Rhea" id="RHEA-COMP:12313"/>
        <dbReference type="Rhea" id="RHEA-COMP:12315"/>
        <dbReference type="ChEBI" id="CHEBI:15377"/>
        <dbReference type="ChEBI" id="CHEBI:16044"/>
        <dbReference type="ChEBI" id="CHEBI:29950"/>
        <dbReference type="ChEBI" id="CHEBI:44120"/>
        <dbReference type="ChEBI" id="CHEBI:50058"/>
        <dbReference type="EC" id="1.8.4.11"/>
    </reaction>
</comment>
<feature type="active site" evidence="4">
    <location>
        <position position="71"/>
    </location>
</feature>
<evidence type="ECO:0000313" key="8">
    <source>
        <dbReference type="Proteomes" id="UP001161391"/>
    </source>
</evidence>
<dbReference type="EMBL" id="BSNK01000002">
    <property type="protein sequence ID" value="GLQ24476.1"/>
    <property type="molecule type" value="Genomic_DNA"/>
</dbReference>
<dbReference type="EC" id="1.8.4.11" evidence="4"/>
<dbReference type="Gene3D" id="3.30.1060.10">
    <property type="entry name" value="Peptide methionine sulphoxide reductase MsrA"/>
    <property type="match status" value="1"/>
</dbReference>
<evidence type="ECO:0000256" key="5">
    <source>
        <dbReference type="SAM" id="SignalP"/>
    </source>
</evidence>
<dbReference type="PANTHER" id="PTHR43774:SF1">
    <property type="entry name" value="PEPTIDE METHIONINE SULFOXIDE REDUCTASE MSRA 2"/>
    <property type="match status" value="1"/>
</dbReference>
<accession>A0ABQ5VAB3</accession>
<name>A0ABQ5VAB3_9PROT</name>
<comment type="catalytic activity">
    <reaction evidence="3 4">
        <text>[thioredoxin]-disulfide + L-methionine + H2O = L-methionine (S)-S-oxide + [thioredoxin]-dithiol</text>
        <dbReference type="Rhea" id="RHEA:19993"/>
        <dbReference type="Rhea" id="RHEA-COMP:10698"/>
        <dbReference type="Rhea" id="RHEA-COMP:10700"/>
        <dbReference type="ChEBI" id="CHEBI:15377"/>
        <dbReference type="ChEBI" id="CHEBI:29950"/>
        <dbReference type="ChEBI" id="CHEBI:50058"/>
        <dbReference type="ChEBI" id="CHEBI:57844"/>
        <dbReference type="ChEBI" id="CHEBI:58772"/>
        <dbReference type="EC" id="1.8.4.11"/>
    </reaction>
</comment>
<organism evidence="7 8">
    <name type="scientific">Algimonas ampicilliniresistens</name>
    <dbReference type="NCBI Taxonomy" id="1298735"/>
    <lineage>
        <taxon>Bacteria</taxon>
        <taxon>Pseudomonadati</taxon>
        <taxon>Pseudomonadota</taxon>
        <taxon>Alphaproteobacteria</taxon>
        <taxon>Maricaulales</taxon>
        <taxon>Robiginitomaculaceae</taxon>
        <taxon>Algimonas</taxon>
    </lineage>
</organism>
<evidence type="ECO:0000256" key="4">
    <source>
        <dbReference type="HAMAP-Rule" id="MF_01401"/>
    </source>
</evidence>